<proteinExistence type="predicted"/>
<evidence type="ECO:0000259" key="4">
    <source>
        <dbReference type="Pfam" id="PF00899"/>
    </source>
</evidence>
<keyword evidence="5" id="KW-0548">Nucleotidyltransferase</keyword>
<dbReference type="GO" id="GO:0005524">
    <property type="term" value="F:ATP binding"/>
    <property type="evidence" value="ECO:0007669"/>
    <property type="project" value="UniProtKB-KW"/>
</dbReference>
<sequence length="241" mass="26520">MSTDTCEDELVAEIAELRALLHAKEIKLARLRRERQVTQEYGLNNDEICRYSRQLFLTEIGVQGQKKIKDSSVLIVGAGGLGCPAAFYLACAGIGHIGIVDYDNVEINNLHRQLLYTEANIGTAKVIAAAESINRLNSYIKVTPYKIQLNSKNALDIIKNYDIVIDGTDNVATRYLLNDACVLSEKPLVSGSALRFEGHLSVFNYNNGPCYRCIFPEPPPAETVTNCGDGGVLGAELDYLY</sequence>
<dbReference type="GO" id="GO:0042292">
    <property type="term" value="F:URM1 activating enzyme activity"/>
    <property type="evidence" value="ECO:0007669"/>
    <property type="project" value="TreeGrafter"/>
</dbReference>
<dbReference type="PANTHER" id="PTHR10953">
    <property type="entry name" value="UBIQUITIN-ACTIVATING ENZYME E1"/>
    <property type="match status" value="1"/>
</dbReference>
<dbReference type="GO" id="GO:0005737">
    <property type="term" value="C:cytoplasm"/>
    <property type="evidence" value="ECO:0007669"/>
    <property type="project" value="TreeGrafter"/>
</dbReference>
<keyword evidence="2" id="KW-0547">Nucleotide-binding</keyword>
<keyword evidence="3" id="KW-0067">ATP-binding</keyword>
<dbReference type="SUPFAM" id="SSF69572">
    <property type="entry name" value="Activating enzymes of the ubiquitin-like proteins"/>
    <property type="match status" value="1"/>
</dbReference>
<gene>
    <name evidence="5" type="ORF">RF55_1656</name>
</gene>
<reference evidence="5 6" key="1">
    <citation type="submission" date="2015-04" db="EMBL/GenBank/DDBJ databases">
        <title>Lasius niger genome sequencing.</title>
        <authorList>
            <person name="Konorov E.A."/>
            <person name="Nikitin M.A."/>
            <person name="Kirill M.V."/>
            <person name="Chang P."/>
        </authorList>
    </citation>
    <scope>NUCLEOTIDE SEQUENCE [LARGE SCALE GENOMIC DNA]</scope>
    <source>
        <tissue evidence="5">Whole</tissue>
    </source>
</reference>
<dbReference type="Pfam" id="PF00899">
    <property type="entry name" value="ThiF"/>
    <property type="match status" value="1"/>
</dbReference>
<dbReference type="InterPro" id="IPR045886">
    <property type="entry name" value="ThiF/MoeB/HesA"/>
</dbReference>
<organism evidence="5 6">
    <name type="scientific">Lasius niger</name>
    <name type="common">Black garden ant</name>
    <dbReference type="NCBI Taxonomy" id="67767"/>
    <lineage>
        <taxon>Eukaryota</taxon>
        <taxon>Metazoa</taxon>
        <taxon>Ecdysozoa</taxon>
        <taxon>Arthropoda</taxon>
        <taxon>Hexapoda</taxon>
        <taxon>Insecta</taxon>
        <taxon>Pterygota</taxon>
        <taxon>Neoptera</taxon>
        <taxon>Endopterygota</taxon>
        <taxon>Hymenoptera</taxon>
        <taxon>Apocrita</taxon>
        <taxon>Aculeata</taxon>
        <taxon>Formicoidea</taxon>
        <taxon>Formicidae</taxon>
        <taxon>Formicinae</taxon>
        <taxon>Lasius</taxon>
        <taxon>Lasius</taxon>
    </lineage>
</organism>
<dbReference type="GO" id="GO:0004792">
    <property type="term" value="F:thiosulfate-cyanide sulfurtransferase activity"/>
    <property type="evidence" value="ECO:0007669"/>
    <property type="project" value="TreeGrafter"/>
</dbReference>
<dbReference type="OrthoDB" id="10261062at2759"/>
<evidence type="ECO:0000313" key="6">
    <source>
        <dbReference type="Proteomes" id="UP000036403"/>
    </source>
</evidence>
<name>A0A0J7L4W7_LASNI</name>
<dbReference type="AlphaFoldDB" id="A0A0J7L4W7"/>
<keyword evidence="6" id="KW-1185">Reference proteome</keyword>
<dbReference type="STRING" id="67767.A0A0J7L4W7"/>
<evidence type="ECO:0000256" key="1">
    <source>
        <dbReference type="ARBA" id="ARBA00022679"/>
    </source>
</evidence>
<dbReference type="FunFam" id="3.40.50.720:FF:000033">
    <property type="entry name" value="Adenylyltransferase and sulfurtransferase MOCS3"/>
    <property type="match status" value="1"/>
</dbReference>
<feature type="domain" description="THIF-type NAD/FAD binding fold" evidence="4">
    <location>
        <begin position="51"/>
        <end position="234"/>
    </location>
</feature>
<dbReference type="CDD" id="cd00757">
    <property type="entry name" value="ThiF_MoeB_HesA_family"/>
    <property type="match status" value="1"/>
</dbReference>
<comment type="caution">
    <text evidence="5">The sequence shown here is derived from an EMBL/GenBank/DDBJ whole genome shotgun (WGS) entry which is preliminary data.</text>
</comment>
<dbReference type="EMBL" id="LBMM01000596">
    <property type="protein sequence ID" value="KMQ97992.1"/>
    <property type="molecule type" value="Genomic_DNA"/>
</dbReference>
<evidence type="ECO:0000256" key="2">
    <source>
        <dbReference type="ARBA" id="ARBA00022741"/>
    </source>
</evidence>
<accession>A0A0J7L4W7</accession>
<dbReference type="GO" id="GO:0016779">
    <property type="term" value="F:nucleotidyltransferase activity"/>
    <property type="evidence" value="ECO:0007669"/>
    <property type="project" value="UniProtKB-KW"/>
</dbReference>
<keyword evidence="1 5" id="KW-0808">Transferase</keyword>
<dbReference type="InterPro" id="IPR035985">
    <property type="entry name" value="Ubiquitin-activating_enz"/>
</dbReference>
<dbReference type="GO" id="GO:0002143">
    <property type="term" value="P:tRNA wobble position uridine thiolation"/>
    <property type="evidence" value="ECO:0007669"/>
    <property type="project" value="TreeGrafter"/>
</dbReference>
<dbReference type="PANTHER" id="PTHR10953:SF102">
    <property type="entry name" value="ADENYLYLTRANSFERASE AND SULFURTRANSFERASE MOCS3"/>
    <property type="match status" value="1"/>
</dbReference>
<dbReference type="PaxDb" id="67767-A0A0J7L4W7"/>
<dbReference type="GO" id="GO:0032447">
    <property type="term" value="P:protein urmylation"/>
    <property type="evidence" value="ECO:0007669"/>
    <property type="project" value="TreeGrafter"/>
</dbReference>
<dbReference type="Proteomes" id="UP000036403">
    <property type="component" value="Unassembled WGS sequence"/>
</dbReference>
<evidence type="ECO:0000313" key="5">
    <source>
        <dbReference type="EMBL" id="KMQ97992.1"/>
    </source>
</evidence>
<evidence type="ECO:0000256" key="3">
    <source>
        <dbReference type="ARBA" id="ARBA00022840"/>
    </source>
</evidence>
<dbReference type="InterPro" id="IPR000594">
    <property type="entry name" value="ThiF_NAD_FAD-bd"/>
</dbReference>
<dbReference type="Gene3D" id="3.40.50.720">
    <property type="entry name" value="NAD(P)-binding Rossmann-like Domain"/>
    <property type="match status" value="1"/>
</dbReference>
<protein>
    <submittedName>
        <fullName evidence="5">Adenylyltransferase and sulfurtransferase mocs3-like protein</fullName>
    </submittedName>
</protein>